<protein>
    <recommendedName>
        <fullName evidence="4">IPT/TIG domain-containing protein</fullName>
    </recommendedName>
</protein>
<dbReference type="InterPro" id="IPR014756">
    <property type="entry name" value="Ig_E-set"/>
</dbReference>
<feature type="signal peptide" evidence="1">
    <location>
        <begin position="1"/>
        <end position="19"/>
    </location>
</feature>
<proteinExistence type="predicted"/>
<dbReference type="EMBL" id="METP01000040">
    <property type="protein sequence ID" value="OGC05480.1"/>
    <property type="molecule type" value="Genomic_DNA"/>
</dbReference>
<accession>A0A1F4RBE5</accession>
<dbReference type="CDD" id="cd00102">
    <property type="entry name" value="IPT"/>
    <property type="match status" value="1"/>
</dbReference>
<keyword evidence="1" id="KW-0732">Signal</keyword>
<organism evidence="2 3">
    <name type="scientific">candidate division WOR-1 bacterium RIFCSPLOWO2_02_FULL_46_20</name>
    <dbReference type="NCBI Taxonomy" id="1802567"/>
    <lineage>
        <taxon>Bacteria</taxon>
        <taxon>Bacillati</taxon>
        <taxon>Saganbacteria</taxon>
    </lineage>
</organism>
<name>A0A1F4RBE5_UNCSA</name>
<dbReference type="Gene3D" id="2.60.40.10">
    <property type="entry name" value="Immunoglobulins"/>
    <property type="match status" value="2"/>
</dbReference>
<dbReference type="Proteomes" id="UP000176938">
    <property type="component" value="Unassembled WGS sequence"/>
</dbReference>
<dbReference type="SUPFAM" id="SSF81296">
    <property type="entry name" value="E set domains"/>
    <property type="match status" value="1"/>
</dbReference>
<dbReference type="InterPro" id="IPR013783">
    <property type="entry name" value="Ig-like_fold"/>
</dbReference>
<gene>
    <name evidence="2" type="ORF">A3H38_05815</name>
</gene>
<evidence type="ECO:0008006" key="4">
    <source>
        <dbReference type="Google" id="ProtNLM"/>
    </source>
</evidence>
<evidence type="ECO:0000313" key="3">
    <source>
        <dbReference type="Proteomes" id="UP000176938"/>
    </source>
</evidence>
<comment type="caution">
    <text evidence="2">The sequence shown here is derived from an EMBL/GenBank/DDBJ whole genome shotgun (WGS) entry which is preliminary data.</text>
</comment>
<sequence length="379" mass="40111">MKKTVLIVLAILWCGASFAVSNSTSYKLTAQAFGAGTAVGTSTSFSLRGIARGLRLGEPYNSNYKIGEGFLKCVRLSLVILAPNITSIGPQSAVNDGSVSLTVNGYNFVDGATLKLSSSGEADIAATNVTVHSTTKITCLFDITDVTKGLWSITITNPDGRSGTLPLALDIRHRGPEVGGITPKKAYDTGNVAVEISGKYFISGARAMLSKPGEGDIIGTNIVVKSSTKITCQFDLTGKAAGRWDVKVENEDGKGGSLSEGFKVEKEVLEVEAQISKPTAIPGMPEGEIPAAAASISYELSQDAEIMIQVFTMRGEMIWSTVLPMGSEGGQAGENNVVWNGITSFKSVAGAGVYFVRIYRVVDGQKEFIKQMKYGVIHQ</sequence>
<evidence type="ECO:0000256" key="1">
    <source>
        <dbReference type="SAM" id="SignalP"/>
    </source>
</evidence>
<evidence type="ECO:0000313" key="2">
    <source>
        <dbReference type="EMBL" id="OGC05480.1"/>
    </source>
</evidence>
<dbReference type="Gene3D" id="2.60.40.4070">
    <property type="match status" value="1"/>
</dbReference>
<reference evidence="2 3" key="1">
    <citation type="journal article" date="2016" name="Nat. Commun.">
        <title>Thousands of microbial genomes shed light on interconnected biogeochemical processes in an aquifer system.</title>
        <authorList>
            <person name="Anantharaman K."/>
            <person name="Brown C.T."/>
            <person name="Hug L.A."/>
            <person name="Sharon I."/>
            <person name="Castelle C.J."/>
            <person name="Probst A.J."/>
            <person name="Thomas B.C."/>
            <person name="Singh A."/>
            <person name="Wilkins M.J."/>
            <person name="Karaoz U."/>
            <person name="Brodie E.L."/>
            <person name="Williams K.H."/>
            <person name="Hubbard S.S."/>
            <person name="Banfield J.F."/>
        </authorList>
    </citation>
    <scope>NUCLEOTIDE SEQUENCE [LARGE SCALE GENOMIC DNA]</scope>
</reference>
<dbReference type="AlphaFoldDB" id="A0A1F4RBE5"/>
<feature type="chain" id="PRO_5009514161" description="IPT/TIG domain-containing protein" evidence="1">
    <location>
        <begin position="20"/>
        <end position="379"/>
    </location>
</feature>